<evidence type="ECO:0000256" key="2">
    <source>
        <dbReference type="ARBA" id="ARBA00022801"/>
    </source>
</evidence>
<dbReference type="InterPro" id="IPR006680">
    <property type="entry name" value="Amidohydro-rel"/>
</dbReference>
<dbReference type="Gene3D" id="2.30.40.10">
    <property type="entry name" value="Urease, subunit C, domain 1"/>
    <property type="match status" value="1"/>
</dbReference>
<evidence type="ECO:0000259" key="3">
    <source>
        <dbReference type="Pfam" id="PF01979"/>
    </source>
</evidence>
<dbReference type="InterPro" id="IPR011059">
    <property type="entry name" value="Metal-dep_hydrolase_composite"/>
</dbReference>
<feature type="domain" description="Amidohydrolase-related" evidence="3">
    <location>
        <begin position="65"/>
        <end position="442"/>
    </location>
</feature>
<dbReference type="Proteomes" id="UP000253759">
    <property type="component" value="Unassembled WGS sequence"/>
</dbReference>
<evidence type="ECO:0000313" key="4">
    <source>
        <dbReference type="EMBL" id="RDE10084.1"/>
    </source>
</evidence>
<comment type="similarity">
    <text evidence="1">Belongs to the metallo-dependent hydrolases superfamily. ATZ/TRZ family.</text>
</comment>
<dbReference type="InterPro" id="IPR050287">
    <property type="entry name" value="MTA/SAH_deaminase"/>
</dbReference>
<dbReference type="RefSeq" id="WP_114644849.1">
    <property type="nucleotide sequence ID" value="NZ_QQNH01000003.1"/>
</dbReference>
<accession>A0A369W5Z4</accession>
<proteinExistence type="inferred from homology"/>
<reference evidence="5" key="1">
    <citation type="submission" date="2018-07" db="EMBL/GenBank/DDBJ databases">
        <authorList>
            <person name="Liu B.-T."/>
            <person name="Du Z."/>
        </authorList>
    </citation>
    <scope>NUCLEOTIDE SEQUENCE [LARGE SCALE GENOMIC DNA]</scope>
    <source>
        <strain evidence="5">XYN52</strain>
    </source>
</reference>
<organism evidence="4 5">
    <name type="scientific">Pelagibacterium lacus</name>
    <dbReference type="NCBI Taxonomy" id="2282655"/>
    <lineage>
        <taxon>Bacteria</taxon>
        <taxon>Pseudomonadati</taxon>
        <taxon>Pseudomonadota</taxon>
        <taxon>Alphaproteobacteria</taxon>
        <taxon>Hyphomicrobiales</taxon>
        <taxon>Devosiaceae</taxon>
        <taxon>Pelagibacterium</taxon>
    </lineage>
</organism>
<dbReference type="OrthoDB" id="9796020at2"/>
<dbReference type="SUPFAM" id="SSF51556">
    <property type="entry name" value="Metallo-dependent hydrolases"/>
    <property type="match status" value="1"/>
</dbReference>
<dbReference type="EMBL" id="QQNH01000003">
    <property type="protein sequence ID" value="RDE10084.1"/>
    <property type="molecule type" value="Genomic_DNA"/>
</dbReference>
<keyword evidence="2" id="KW-0378">Hydrolase</keyword>
<name>A0A369W5Z4_9HYPH</name>
<dbReference type="Gene3D" id="3.20.20.140">
    <property type="entry name" value="Metal-dependent hydrolases"/>
    <property type="match status" value="1"/>
</dbReference>
<dbReference type="Pfam" id="PF01979">
    <property type="entry name" value="Amidohydro_1"/>
    <property type="match status" value="1"/>
</dbReference>
<comment type="caution">
    <text evidence="4">The sequence shown here is derived from an EMBL/GenBank/DDBJ whole genome shotgun (WGS) entry which is preliminary data.</text>
</comment>
<dbReference type="InterPro" id="IPR032466">
    <property type="entry name" value="Metal_Hydrolase"/>
</dbReference>
<dbReference type="AlphaFoldDB" id="A0A369W5Z4"/>
<dbReference type="PANTHER" id="PTHR43794:SF11">
    <property type="entry name" value="AMIDOHYDROLASE-RELATED DOMAIN-CONTAINING PROTEIN"/>
    <property type="match status" value="1"/>
</dbReference>
<sequence length="511" mass="54353">MRSTASSAGDLLLVGGIVLHPDGDLDAPRVEDILVRDGKIVALGAEAAGKADRAALRTVDLSDKLVVPGFINAHYHSHDVLLRGSFEGLPLDVWSLYSSPQQYSRRSNREVYLRTIAGALECLMAGITTVQDMVTVVDSDREHCEAIVDAYAASGIRAAVGLQIADRAPADASYGWRENLPAEALARLSVAPDVSPAQALVAELLAQGDSSRLDWVLAPSAPQRCSEDFLRWVAELSRTHGAQVFTHVYEAKLQALQAREHYGQDGGSYIRHLERVGLLNERLTIAHGVWIGDSEIAAMGAAGANVAVNPTSNLKLRNGIAPMRTYLDHGVGVAIGCDNCSGNDAQNIFESMKLFALFTNLQADAGTTGSAREAFRAATLGGAKALGKSATLGALRPGMTADITILDLNDPAFAPRNNLLNQLVYGAGPRAIHSVIVGGETVVEGGRPVHTGLATLAKEIEEAAGIVRADLAAVSQRNGELARQCLHIHRQGEARPFEFDRFDLLGRSGSK</sequence>
<keyword evidence="5" id="KW-1185">Reference proteome</keyword>
<dbReference type="SUPFAM" id="SSF51338">
    <property type="entry name" value="Composite domain of metallo-dependent hydrolases"/>
    <property type="match status" value="1"/>
</dbReference>
<evidence type="ECO:0000256" key="1">
    <source>
        <dbReference type="ARBA" id="ARBA00006745"/>
    </source>
</evidence>
<evidence type="ECO:0000313" key="5">
    <source>
        <dbReference type="Proteomes" id="UP000253759"/>
    </source>
</evidence>
<dbReference type="PANTHER" id="PTHR43794">
    <property type="entry name" value="AMINOHYDROLASE SSNA-RELATED"/>
    <property type="match status" value="1"/>
</dbReference>
<dbReference type="GO" id="GO:0016810">
    <property type="term" value="F:hydrolase activity, acting on carbon-nitrogen (but not peptide) bonds"/>
    <property type="evidence" value="ECO:0007669"/>
    <property type="project" value="InterPro"/>
</dbReference>
<protein>
    <recommendedName>
        <fullName evidence="3">Amidohydrolase-related domain-containing protein</fullName>
    </recommendedName>
</protein>
<gene>
    <name evidence="4" type="ORF">DVH29_03920</name>
</gene>